<evidence type="ECO:0000259" key="7">
    <source>
        <dbReference type="Pfam" id="PF04542"/>
    </source>
</evidence>
<evidence type="ECO:0000256" key="6">
    <source>
        <dbReference type="SAM" id="MobiDB-lite"/>
    </source>
</evidence>
<dbReference type="CDD" id="cd06171">
    <property type="entry name" value="Sigma70_r4"/>
    <property type="match status" value="1"/>
</dbReference>
<dbReference type="SUPFAM" id="SSF88946">
    <property type="entry name" value="Sigma2 domain of RNA polymerase sigma factors"/>
    <property type="match status" value="1"/>
</dbReference>
<dbReference type="PANTHER" id="PTHR43133:SF8">
    <property type="entry name" value="RNA POLYMERASE SIGMA FACTOR HI_1459-RELATED"/>
    <property type="match status" value="1"/>
</dbReference>
<dbReference type="KEGG" id="agv:OJF2_60700"/>
<keyword evidence="4" id="KW-0238">DNA-binding</keyword>
<dbReference type="Pfam" id="PF08281">
    <property type="entry name" value="Sigma70_r4_2"/>
    <property type="match status" value="1"/>
</dbReference>
<dbReference type="NCBIfam" id="TIGR02937">
    <property type="entry name" value="sigma70-ECF"/>
    <property type="match status" value="1"/>
</dbReference>
<dbReference type="SUPFAM" id="SSF88659">
    <property type="entry name" value="Sigma3 and sigma4 domains of RNA polymerase sigma factors"/>
    <property type="match status" value="1"/>
</dbReference>
<evidence type="ECO:0000256" key="2">
    <source>
        <dbReference type="ARBA" id="ARBA00023015"/>
    </source>
</evidence>
<dbReference type="AlphaFoldDB" id="A0A5B9WB48"/>
<dbReference type="Gene3D" id="2.120.10.30">
    <property type="entry name" value="TolB, C-terminal domain"/>
    <property type="match status" value="1"/>
</dbReference>
<dbReference type="InterPro" id="IPR039425">
    <property type="entry name" value="RNA_pol_sigma-70-like"/>
</dbReference>
<feature type="compositionally biased region" description="Low complexity" evidence="6">
    <location>
        <begin position="273"/>
        <end position="285"/>
    </location>
</feature>
<dbReference type="InterPro" id="IPR007627">
    <property type="entry name" value="RNA_pol_sigma70_r2"/>
</dbReference>
<dbReference type="Proteomes" id="UP000324233">
    <property type="component" value="Chromosome"/>
</dbReference>
<evidence type="ECO:0000256" key="4">
    <source>
        <dbReference type="ARBA" id="ARBA00023125"/>
    </source>
</evidence>
<accession>A0A5B9WB48</accession>
<dbReference type="Gene3D" id="1.10.10.10">
    <property type="entry name" value="Winged helix-like DNA-binding domain superfamily/Winged helix DNA-binding domain"/>
    <property type="match status" value="1"/>
</dbReference>
<dbReference type="OrthoDB" id="256352at2"/>
<dbReference type="Pfam" id="PF04542">
    <property type="entry name" value="Sigma70_r2"/>
    <property type="match status" value="1"/>
</dbReference>
<protein>
    <submittedName>
        <fullName evidence="9">ECF RNA polymerase sigma factor SigE</fullName>
    </submittedName>
</protein>
<dbReference type="InterPro" id="IPR013249">
    <property type="entry name" value="RNA_pol_sigma70_r4_t2"/>
</dbReference>
<dbReference type="GO" id="GO:0003677">
    <property type="term" value="F:DNA binding"/>
    <property type="evidence" value="ECO:0007669"/>
    <property type="project" value="UniProtKB-KW"/>
</dbReference>
<evidence type="ECO:0000256" key="1">
    <source>
        <dbReference type="ARBA" id="ARBA00010641"/>
    </source>
</evidence>
<dbReference type="PANTHER" id="PTHR43133">
    <property type="entry name" value="RNA POLYMERASE ECF-TYPE SIGMA FACTO"/>
    <property type="match status" value="1"/>
</dbReference>
<dbReference type="Pfam" id="PF07676">
    <property type="entry name" value="PD40"/>
    <property type="match status" value="1"/>
</dbReference>
<dbReference type="InterPro" id="IPR014284">
    <property type="entry name" value="RNA_pol_sigma-70_dom"/>
</dbReference>
<feature type="region of interest" description="Disordered" evidence="6">
    <location>
        <begin position="263"/>
        <end position="285"/>
    </location>
</feature>
<proteinExistence type="inferred from homology"/>
<dbReference type="GO" id="GO:0006352">
    <property type="term" value="P:DNA-templated transcription initiation"/>
    <property type="evidence" value="ECO:0007669"/>
    <property type="project" value="InterPro"/>
</dbReference>
<feature type="domain" description="RNA polymerase sigma-70 region 2" evidence="7">
    <location>
        <begin position="41"/>
        <end position="103"/>
    </location>
</feature>
<dbReference type="Gene3D" id="1.25.40.10">
    <property type="entry name" value="Tetratricopeptide repeat domain"/>
    <property type="match status" value="1"/>
</dbReference>
<dbReference type="InterPro" id="IPR013325">
    <property type="entry name" value="RNA_pol_sigma_r2"/>
</dbReference>
<dbReference type="GO" id="GO:0016987">
    <property type="term" value="F:sigma factor activity"/>
    <property type="evidence" value="ECO:0007669"/>
    <property type="project" value="UniProtKB-KW"/>
</dbReference>
<gene>
    <name evidence="9" type="primary">sigE_44</name>
    <name evidence="9" type="ORF">OJF2_60700</name>
</gene>
<dbReference type="InterPro" id="IPR011659">
    <property type="entry name" value="WD40"/>
</dbReference>
<sequence>MNVMTRDVQTLFRTGISAGLDDGTLLGRFVESRDESAFEQLVRRHGPMVLAVCRRILANEHDAEEAFQAAFLVLALRGASVIPRGSVGHWLHGVATRTALKLRVASARRRARERSAAVAIDAAVAPWDDRRELAGLLDEELARLPARYRAAVVLCDLEGQSRSQAASRLGWAEGTVASRLARGRKLLAGRLTRRGVAISAGGLAAWLAGEVGASTLIPMPRLAALRPPTASYALAAGVGGMAGRGLVLVAVLAAGLGVLGTASASRGTPPVRPAAARDAAGPPPANAGMPLPADMSKGLSEEVIAQLPAIEEPEERVWILLKLAILQEKAARLDDARATLLRAVAAADEAEIDHRRIDVAAACARLGLHRRAVSIVARIRSRDNRHQAAGAIAEALAGDGGIAIADRIAGGLDEPWKSQALRIAAEKQADRTDIRGALAAARAIPEAYSRAVALTRIAAAELHRNGVDAAEILKEARKVAAAIPVDGSGDGGPSVRAELAGVLASSGSVADAKELASGIARAPWGDIARKNIAAAQAGRDETDEALETAGRIGDASWKGEALLSVVAAVARKGELARARSIADTIPDELCRLRALVDVARAHAQARRTREADDLFQLVRRQITVVRGDRRSVGTATAATASLASALAESGESDVALRWIRDEKAPLVRAWGLFGVWEGLMGRTPEVPRSAPLPGDLGPGEDLAVAVAGALAPNPTTPAARKPSPSFRGKLILFGTIRDGRTSGSTIEQMDPGGTGFETVLRPGDESTINSGRESPDGTRLAYNVARGRGDASREEIWLLTAAGDRRMLAAGGQVAAWSPDGTQLAVIRAKGRESRNVILDVASGRETPLPLPASDVVWDWSPAGTSLAVMGANPGRSFEHPTKGTYPLRQIDLFRPDGTGRIPLTSGPPLDSIAARFSPDGGRIAYEERRHVDGRVRHFAVVRDLAEGPPRDLFEFNQVYPGYADLRAHGQPCWSPDGGSAVWIVPRKRTPSSPRHPELVFARVATGKVDRLDLYDRGLDWVQAIDWR</sequence>
<evidence type="ECO:0000313" key="10">
    <source>
        <dbReference type="Proteomes" id="UP000324233"/>
    </source>
</evidence>
<keyword evidence="10" id="KW-1185">Reference proteome</keyword>
<comment type="similarity">
    <text evidence="1">Belongs to the sigma-70 factor family. ECF subfamily.</text>
</comment>
<dbReference type="InterPro" id="IPR011990">
    <property type="entry name" value="TPR-like_helical_dom_sf"/>
</dbReference>
<feature type="domain" description="RNA polymerase sigma factor 70 region 4 type 2" evidence="8">
    <location>
        <begin position="136"/>
        <end position="187"/>
    </location>
</feature>
<organism evidence="9 10">
    <name type="scientific">Aquisphaera giovannonii</name>
    <dbReference type="NCBI Taxonomy" id="406548"/>
    <lineage>
        <taxon>Bacteria</taxon>
        <taxon>Pseudomonadati</taxon>
        <taxon>Planctomycetota</taxon>
        <taxon>Planctomycetia</taxon>
        <taxon>Isosphaerales</taxon>
        <taxon>Isosphaeraceae</taxon>
        <taxon>Aquisphaera</taxon>
    </lineage>
</organism>
<dbReference type="EMBL" id="CP042997">
    <property type="protein sequence ID" value="QEH37479.1"/>
    <property type="molecule type" value="Genomic_DNA"/>
</dbReference>
<dbReference type="Gene3D" id="1.10.1740.10">
    <property type="match status" value="1"/>
</dbReference>
<keyword evidence="5" id="KW-0804">Transcription</keyword>
<evidence type="ECO:0000313" key="9">
    <source>
        <dbReference type="EMBL" id="QEH37479.1"/>
    </source>
</evidence>
<keyword evidence="2" id="KW-0805">Transcription regulation</keyword>
<name>A0A5B9WB48_9BACT</name>
<evidence type="ECO:0000259" key="8">
    <source>
        <dbReference type="Pfam" id="PF08281"/>
    </source>
</evidence>
<dbReference type="InterPro" id="IPR011042">
    <property type="entry name" value="6-blade_b-propeller_TolB-like"/>
</dbReference>
<evidence type="ECO:0000256" key="3">
    <source>
        <dbReference type="ARBA" id="ARBA00023082"/>
    </source>
</evidence>
<dbReference type="SUPFAM" id="SSF82171">
    <property type="entry name" value="DPP6 N-terminal domain-like"/>
    <property type="match status" value="1"/>
</dbReference>
<evidence type="ECO:0000256" key="5">
    <source>
        <dbReference type="ARBA" id="ARBA00023163"/>
    </source>
</evidence>
<dbReference type="InterPro" id="IPR013324">
    <property type="entry name" value="RNA_pol_sigma_r3/r4-like"/>
</dbReference>
<keyword evidence="3" id="KW-0731">Sigma factor</keyword>
<dbReference type="InterPro" id="IPR036388">
    <property type="entry name" value="WH-like_DNA-bd_sf"/>
</dbReference>
<reference evidence="9 10" key="1">
    <citation type="submission" date="2019-08" db="EMBL/GenBank/DDBJ databases">
        <title>Deep-cultivation of Planctomycetes and their phenomic and genomic characterization uncovers novel biology.</title>
        <authorList>
            <person name="Wiegand S."/>
            <person name="Jogler M."/>
            <person name="Boedeker C."/>
            <person name="Pinto D."/>
            <person name="Vollmers J."/>
            <person name="Rivas-Marin E."/>
            <person name="Kohn T."/>
            <person name="Peeters S.H."/>
            <person name="Heuer A."/>
            <person name="Rast P."/>
            <person name="Oberbeckmann S."/>
            <person name="Bunk B."/>
            <person name="Jeske O."/>
            <person name="Meyerdierks A."/>
            <person name="Storesund J.E."/>
            <person name="Kallscheuer N."/>
            <person name="Luecker S."/>
            <person name="Lage O.M."/>
            <person name="Pohl T."/>
            <person name="Merkel B.J."/>
            <person name="Hornburger P."/>
            <person name="Mueller R.-W."/>
            <person name="Bruemmer F."/>
            <person name="Labrenz M."/>
            <person name="Spormann A.M."/>
            <person name="Op den Camp H."/>
            <person name="Overmann J."/>
            <person name="Amann R."/>
            <person name="Jetten M.S.M."/>
            <person name="Mascher T."/>
            <person name="Medema M.H."/>
            <person name="Devos D.P."/>
            <person name="Kaster A.-K."/>
            <person name="Ovreas L."/>
            <person name="Rohde M."/>
            <person name="Galperin M.Y."/>
            <person name="Jogler C."/>
        </authorList>
    </citation>
    <scope>NUCLEOTIDE SEQUENCE [LARGE SCALE GENOMIC DNA]</scope>
    <source>
        <strain evidence="9 10">OJF2</strain>
    </source>
</reference>